<sequence length="683" mass="74611">MDLRNLSSTPNQLDSVMQRRPSLSSLSSASGYASSNYGGNTTPQISKQRMSQARNFGNGNSNSSTNLQSAWLNQGQISSVSGQPSNQPSNQHVVNTVGPWVEQQQAQQQAGVASLSGLDSKVIPPNLNDKNSSSINDNDNDNEVKQNAANDNNDDDDDDIDDDDELIPTAIVIKNIPFAIKKEQLLDVMTKLNLPLPYAFNYHFDNGVFRGLAFANFTSTDETSSVVGLLNGREIGGRKLRVEYKKMLPAQERERIEREKREKRGQLEEQHRSTSNASLASLLSAASTTAATKNLSVNGTSNNQTERLFITFPSASGNLPLPPSELNLNDPEILELYSQLILFRDDMAKSIFELAFPSSLGIAHRKILSILCSYLNLLELYDNGLIIIRRKQGQPAHLTQQSSAPQHSSSMMNLNQLPGIVSNPPNGVTPAAHPELLRSQSQSALQMPRLRQQSSTPIQQNFPQYQQQPQGQQQSQLSHPQASGSQSQAQPPHQSQSQQQSQRPLYSSNISQVQPYNMFQQPPAGHGQSQQVATPSMGSSSAAALLRSSNNRSYVDVRSTPPLSTTFSQPPQSGNESPTPQHYHFANSNSNNQISQPTTPLANPDINSRFAPFGQHAHLTGSFSSLHNSTNNASSQGPPNPQASQTNEEFADPEVFANKFNSINLSGNYENSNMSNSGIWGPK</sequence>
<dbReference type="EMBL" id="CR382133">
    <property type="protein sequence ID" value="CAG84615.2"/>
    <property type="molecule type" value="Genomic_DNA"/>
</dbReference>
<dbReference type="InterPro" id="IPR000504">
    <property type="entry name" value="RRM_dom"/>
</dbReference>
<dbReference type="InterPro" id="IPR012677">
    <property type="entry name" value="Nucleotide-bd_a/b_plait_sf"/>
</dbReference>
<evidence type="ECO:0000313" key="4">
    <source>
        <dbReference type="EMBL" id="CAG84615.2"/>
    </source>
</evidence>
<dbReference type="KEGG" id="dha:DEHA2A07634g"/>
<feature type="compositionally biased region" description="Polar residues" evidence="2">
    <location>
        <begin position="503"/>
        <end position="520"/>
    </location>
</feature>
<keyword evidence="1" id="KW-0694">RNA-binding</keyword>
<accession>Q6BYR0</accession>
<dbReference type="HOGENOM" id="CLU_020992_0_0_1"/>
<dbReference type="InterPro" id="IPR035979">
    <property type="entry name" value="RBD_domain_sf"/>
</dbReference>
<feature type="region of interest" description="Disordered" evidence="2">
    <location>
        <begin position="253"/>
        <end position="276"/>
    </location>
</feature>
<dbReference type="FunCoup" id="Q6BYR0">
    <property type="interactions" value="300"/>
</dbReference>
<dbReference type="GO" id="GO:0003723">
    <property type="term" value="F:RNA binding"/>
    <property type="evidence" value="ECO:0007669"/>
    <property type="project" value="UniProtKB-UniRule"/>
</dbReference>
<dbReference type="AlphaFoldDB" id="Q6BYR0"/>
<feature type="compositionally biased region" description="Polar residues" evidence="2">
    <location>
        <begin position="621"/>
        <end position="648"/>
    </location>
</feature>
<feature type="compositionally biased region" description="Polar residues" evidence="2">
    <location>
        <begin position="561"/>
        <end position="601"/>
    </location>
</feature>
<name>Q6BYR0_DEBHA</name>
<organism evidence="4 5">
    <name type="scientific">Debaryomyces hansenii (strain ATCC 36239 / CBS 767 / BCRC 21394 / JCM 1990 / NBRC 0083 / IGC 2968)</name>
    <name type="common">Yeast</name>
    <name type="synonym">Torulaspora hansenii</name>
    <dbReference type="NCBI Taxonomy" id="284592"/>
    <lineage>
        <taxon>Eukaryota</taxon>
        <taxon>Fungi</taxon>
        <taxon>Dikarya</taxon>
        <taxon>Ascomycota</taxon>
        <taxon>Saccharomycotina</taxon>
        <taxon>Pichiomycetes</taxon>
        <taxon>Debaryomycetaceae</taxon>
        <taxon>Debaryomyces</taxon>
    </lineage>
</organism>
<protein>
    <submittedName>
        <fullName evidence="4">DEHA2A07634p</fullName>
    </submittedName>
</protein>
<dbReference type="CDD" id="cd12253">
    <property type="entry name" value="RRM_PIN4_like"/>
    <property type="match status" value="1"/>
</dbReference>
<dbReference type="SMART" id="SM00360">
    <property type="entry name" value="RRM"/>
    <property type="match status" value="1"/>
</dbReference>
<feature type="compositionally biased region" description="Low complexity" evidence="2">
    <location>
        <begin position="126"/>
        <end position="137"/>
    </location>
</feature>
<dbReference type="eggNOG" id="KOG0108">
    <property type="taxonomic scope" value="Eukaryota"/>
</dbReference>
<dbReference type="FunFam" id="3.30.70.330:FF:001151">
    <property type="entry name" value="RNA-binding protein PIN4"/>
    <property type="match status" value="1"/>
</dbReference>
<dbReference type="PROSITE" id="PS50102">
    <property type="entry name" value="RRM"/>
    <property type="match status" value="1"/>
</dbReference>
<feature type="compositionally biased region" description="Low complexity" evidence="2">
    <location>
        <begin position="22"/>
        <end position="40"/>
    </location>
</feature>
<dbReference type="OrthoDB" id="434258at2759"/>
<dbReference type="SUPFAM" id="SSF54928">
    <property type="entry name" value="RNA-binding domain, RBD"/>
    <property type="match status" value="1"/>
</dbReference>
<feature type="compositionally biased region" description="Polar residues" evidence="2">
    <location>
        <begin position="438"/>
        <end position="458"/>
    </location>
</feature>
<dbReference type="RefSeq" id="XP_456659.2">
    <property type="nucleotide sequence ID" value="XM_456659.1"/>
</dbReference>
<dbReference type="InterPro" id="IPR034186">
    <property type="entry name" value="PIN4-like_RRM"/>
</dbReference>
<feature type="compositionally biased region" description="Polar residues" evidence="2">
    <location>
        <begin position="41"/>
        <end position="55"/>
    </location>
</feature>
<feature type="region of interest" description="Disordered" evidence="2">
    <location>
        <begin position="397"/>
        <end position="655"/>
    </location>
</feature>
<dbReference type="OMA" id="RFQPFGQ"/>
<feature type="domain" description="RRM" evidence="3">
    <location>
        <begin position="169"/>
        <end position="247"/>
    </location>
</feature>
<feature type="compositionally biased region" description="Low complexity" evidence="2">
    <location>
        <begin position="539"/>
        <end position="553"/>
    </location>
</feature>
<reference evidence="4 5" key="1">
    <citation type="journal article" date="2004" name="Nature">
        <title>Genome evolution in yeasts.</title>
        <authorList>
            <consortium name="Genolevures"/>
            <person name="Dujon B."/>
            <person name="Sherman D."/>
            <person name="Fischer G."/>
            <person name="Durrens P."/>
            <person name="Casaregola S."/>
            <person name="Lafontaine I."/>
            <person name="de Montigny J."/>
            <person name="Marck C."/>
            <person name="Neuveglise C."/>
            <person name="Talla E."/>
            <person name="Goffard N."/>
            <person name="Frangeul L."/>
            <person name="Aigle M."/>
            <person name="Anthouard V."/>
            <person name="Babour A."/>
            <person name="Barbe V."/>
            <person name="Barnay S."/>
            <person name="Blanchin S."/>
            <person name="Beckerich J.M."/>
            <person name="Beyne E."/>
            <person name="Bleykasten C."/>
            <person name="Boisrame A."/>
            <person name="Boyer J."/>
            <person name="Cattolico L."/>
            <person name="Confanioleri F."/>
            <person name="de Daruvar A."/>
            <person name="Despons L."/>
            <person name="Fabre E."/>
            <person name="Fairhead C."/>
            <person name="Ferry-Dumazet H."/>
            <person name="Groppi A."/>
            <person name="Hantraye F."/>
            <person name="Hennequin C."/>
            <person name="Jauniaux N."/>
            <person name="Joyet P."/>
            <person name="Kachouri R."/>
            <person name="Kerrest A."/>
            <person name="Koszul R."/>
            <person name="Lemaire M."/>
            <person name="Lesur I."/>
            <person name="Ma L."/>
            <person name="Muller H."/>
            <person name="Nicaud J.M."/>
            <person name="Nikolski M."/>
            <person name="Oztas S."/>
            <person name="Ozier-Kalogeropoulos O."/>
            <person name="Pellenz S."/>
            <person name="Potier S."/>
            <person name="Richard G.F."/>
            <person name="Straub M.L."/>
            <person name="Suleau A."/>
            <person name="Swennene D."/>
            <person name="Tekaia F."/>
            <person name="Wesolowski-Louvel M."/>
            <person name="Westhof E."/>
            <person name="Wirth B."/>
            <person name="Zeniou-Meyer M."/>
            <person name="Zivanovic I."/>
            <person name="Bolotin-Fukuhara M."/>
            <person name="Thierry A."/>
            <person name="Bouchier C."/>
            <person name="Caudron B."/>
            <person name="Scarpelli C."/>
            <person name="Gaillardin C."/>
            <person name="Weissenbach J."/>
            <person name="Wincker P."/>
            <person name="Souciet J.L."/>
        </authorList>
    </citation>
    <scope>NUCLEOTIDE SEQUENCE [LARGE SCALE GENOMIC DNA]</scope>
    <source>
        <strain evidence="5">ATCC 36239 / CBS 767 / BCRC 21394 / JCM 1990 / NBRC 0083 / IGC 2968</strain>
    </source>
</reference>
<dbReference type="VEuPathDB" id="FungiDB:DEHA2A07634g"/>
<feature type="region of interest" description="Disordered" evidence="2">
    <location>
        <begin position="118"/>
        <end position="163"/>
    </location>
</feature>
<feature type="compositionally biased region" description="Acidic residues" evidence="2">
    <location>
        <begin position="152"/>
        <end position="163"/>
    </location>
</feature>
<feature type="compositionally biased region" description="Polar residues" evidence="2">
    <location>
        <begin position="1"/>
        <end position="15"/>
    </location>
</feature>
<dbReference type="Proteomes" id="UP000000599">
    <property type="component" value="Chromosome A"/>
</dbReference>
<feature type="region of interest" description="Disordered" evidence="2">
    <location>
        <begin position="1"/>
        <end position="67"/>
    </location>
</feature>
<feature type="region of interest" description="Disordered" evidence="2">
    <location>
        <begin position="664"/>
        <end position="683"/>
    </location>
</feature>
<evidence type="ECO:0000256" key="2">
    <source>
        <dbReference type="SAM" id="MobiDB-lite"/>
    </source>
</evidence>
<dbReference type="STRING" id="284592.Q6BYR0"/>
<feature type="compositionally biased region" description="Polar residues" evidence="2">
    <location>
        <begin position="397"/>
        <end position="416"/>
    </location>
</feature>
<feature type="compositionally biased region" description="Polar residues" evidence="2">
    <location>
        <begin position="527"/>
        <end position="538"/>
    </location>
</feature>
<dbReference type="Gene3D" id="3.30.70.330">
    <property type="match status" value="1"/>
</dbReference>
<gene>
    <name evidence="4" type="ordered locus">DEHA2A07634g</name>
</gene>
<feature type="compositionally biased region" description="Low complexity" evidence="2">
    <location>
        <begin position="459"/>
        <end position="502"/>
    </location>
</feature>
<evidence type="ECO:0000256" key="1">
    <source>
        <dbReference type="PROSITE-ProRule" id="PRU00176"/>
    </source>
</evidence>
<dbReference type="GeneID" id="2899956"/>
<evidence type="ECO:0000313" key="5">
    <source>
        <dbReference type="Proteomes" id="UP000000599"/>
    </source>
</evidence>
<evidence type="ECO:0000259" key="3">
    <source>
        <dbReference type="PROSITE" id="PS50102"/>
    </source>
</evidence>
<proteinExistence type="predicted"/>
<keyword evidence="5" id="KW-1185">Reference proteome</keyword>
<dbReference type="InParanoid" id="Q6BYR0"/>
<dbReference type="Pfam" id="PF00076">
    <property type="entry name" value="RRM_1"/>
    <property type="match status" value="1"/>
</dbReference>
<feature type="compositionally biased region" description="Basic and acidic residues" evidence="2">
    <location>
        <begin position="253"/>
        <end position="272"/>
    </location>
</feature>